<dbReference type="InterPro" id="IPR020846">
    <property type="entry name" value="MFS_dom"/>
</dbReference>
<dbReference type="InterPro" id="IPR001958">
    <property type="entry name" value="Tet-R_TetA/multi-R_MdtG-like"/>
</dbReference>
<comment type="subcellular location">
    <subcellularLocation>
        <location evidence="1">Membrane</location>
        <topology evidence="1">Multi-pass membrane protein</topology>
    </subcellularLocation>
</comment>
<dbReference type="PANTHER" id="PTHR23504:SF15">
    <property type="entry name" value="MAJOR FACILITATOR SUPERFAMILY (MFS) PROFILE DOMAIN-CONTAINING PROTEIN"/>
    <property type="match status" value="1"/>
</dbReference>
<dbReference type="GO" id="GO:0016020">
    <property type="term" value="C:membrane"/>
    <property type="evidence" value="ECO:0007669"/>
    <property type="project" value="UniProtKB-SubCell"/>
</dbReference>
<feature type="transmembrane region" description="Helical" evidence="6">
    <location>
        <begin position="137"/>
        <end position="155"/>
    </location>
</feature>
<dbReference type="OrthoDB" id="341449at2157"/>
<dbReference type="AlphaFoldDB" id="A0A060HVF3"/>
<keyword evidence="3 6" id="KW-0812">Transmembrane</keyword>
<dbReference type="PANTHER" id="PTHR23504">
    <property type="entry name" value="MAJOR FACILITATOR SUPERFAMILY DOMAIN-CONTAINING PROTEIN 10"/>
    <property type="match status" value="1"/>
</dbReference>
<name>A0A060HVF3_9ARCH</name>
<dbReference type="Gene3D" id="1.20.1250.20">
    <property type="entry name" value="MFS general substrate transporter like domains"/>
    <property type="match status" value="1"/>
</dbReference>
<evidence type="ECO:0000256" key="1">
    <source>
        <dbReference type="ARBA" id="ARBA00004141"/>
    </source>
</evidence>
<proteinExistence type="predicted"/>
<sequence length="413" mass="42977">MRTATSASQSSSVFSVLFVTVFLDFLGFAMVLPYLYFYATSLGASPVVYGLLLTSYSVAQFAFTPVWGALSDRRGRKKIMLVCLAGSGASFLLFGLANNIALLLLARVAAGAMGATVPVAMAYASDITTAQNRMAQMGSLGAAFGMGLILGPAMGGTLSSAFGYAVPAFLAAALAFSNFALGYFRMPESRGARTKDSFLQSFRHVAKSPGMKLLLAAYFITMLGFYIMEGTSTPWLQKVFGYGPFQVGLLFLYIGGVVSAVQGVLVPRLSKRYTPQALFVAGAASLAAGLALLGFAQDLTMLIVSSTFVPLGMGLTAASATTLISLRTAADKQGATLGIGQSVAGISQIIGPSFGAAVFSQGIAVGVSGLPFMVAAAVIVPAVAIGIWFATTRQARIAPRQKEEEENGNDHVL</sequence>
<evidence type="ECO:0000313" key="8">
    <source>
        <dbReference type="EMBL" id="AIC17017.1"/>
    </source>
</evidence>
<feature type="transmembrane region" description="Helical" evidence="6">
    <location>
        <begin position="205"/>
        <end position="227"/>
    </location>
</feature>
<dbReference type="GO" id="GO:0022857">
    <property type="term" value="F:transmembrane transporter activity"/>
    <property type="evidence" value="ECO:0007669"/>
    <property type="project" value="InterPro"/>
</dbReference>
<keyword evidence="2" id="KW-0813">Transport</keyword>
<feature type="transmembrane region" description="Helical" evidence="6">
    <location>
        <begin position="308"/>
        <end position="330"/>
    </location>
</feature>
<gene>
    <name evidence="8" type="ORF">NVIE_027400</name>
</gene>
<evidence type="ECO:0000259" key="7">
    <source>
        <dbReference type="PROSITE" id="PS50850"/>
    </source>
</evidence>
<feature type="transmembrane region" description="Helical" evidence="6">
    <location>
        <begin position="370"/>
        <end position="390"/>
    </location>
</feature>
<dbReference type="PRINTS" id="PR01035">
    <property type="entry name" value="TCRTETA"/>
</dbReference>
<dbReference type="InterPro" id="IPR011701">
    <property type="entry name" value="MFS"/>
</dbReference>
<protein>
    <submittedName>
        <fullName evidence="8">Major facilitator superfamily transporter MFS_1</fullName>
    </submittedName>
</protein>
<dbReference type="KEGG" id="nvn:NVIE_027400"/>
<dbReference type="SUPFAM" id="SSF103473">
    <property type="entry name" value="MFS general substrate transporter"/>
    <property type="match status" value="1"/>
</dbReference>
<feature type="transmembrane region" description="Helical" evidence="6">
    <location>
        <begin position="103"/>
        <end position="125"/>
    </location>
</feature>
<reference evidence="8 9" key="1">
    <citation type="journal article" date="2014" name="Int. J. Syst. Evol. Microbiol.">
        <title>Nitrososphaera viennensis gen. nov., sp. nov., an aerobic and mesophilic, ammonia-oxidizing archaeon from soil and a member of the archaeal phylum Thaumarchaeota.</title>
        <authorList>
            <person name="Stieglmeier M."/>
            <person name="Klingl A."/>
            <person name="Alves R.J."/>
            <person name="Rittmann S.K."/>
            <person name="Melcher M."/>
            <person name="Leisch N."/>
            <person name="Schleper C."/>
        </authorList>
    </citation>
    <scope>NUCLEOTIDE SEQUENCE [LARGE SCALE GENOMIC DNA]</scope>
    <source>
        <strain evidence="8">EN76</strain>
    </source>
</reference>
<dbReference type="Proteomes" id="UP000027093">
    <property type="component" value="Chromosome"/>
</dbReference>
<feature type="transmembrane region" description="Helical" evidence="6">
    <location>
        <begin position="12"/>
        <end position="35"/>
    </location>
</feature>
<feature type="transmembrane region" description="Helical" evidence="6">
    <location>
        <begin position="247"/>
        <end position="265"/>
    </location>
</feature>
<evidence type="ECO:0000256" key="4">
    <source>
        <dbReference type="ARBA" id="ARBA00022989"/>
    </source>
</evidence>
<dbReference type="PROSITE" id="PS50850">
    <property type="entry name" value="MFS"/>
    <property type="match status" value="1"/>
</dbReference>
<evidence type="ECO:0000256" key="5">
    <source>
        <dbReference type="ARBA" id="ARBA00023136"/>
    </source>
</evidence>
<dbReference type="EMBL" id="CP007536">
    <property type="protein sequence ID" value="AIC17017.1"/>
    <property type="molecule type" value="Genomic_DNA"/>
</dbReference>
<keyword evidence="5 6" id="KW-0472">Membrane</keyword>
<dbReference type="InterPro" id="IPR036259">
    <property type="entry name" value="MFS_trans_sf"/>
</dbReference>
<organism evidence="8 9">
    <name type="scientific">Nitrososphaera viennensis EN76</name>
    <dbReference type="NCBI Taxonomy" id="926571"/>
    <lineage>
        <taxon>Archaea</taxon>
        <taxon>Nitrososphaerota</taxon>
        <taxon>Nitrososphaeria</taxon>
        <taxon>Nitrososphaerales</taxon>
        <taxon>Nitrososphaeraceae</taxon>
        <taxon>Nitrososphaera</taxon>
    </lineage>
</organism>
<dbReference type="Pfam" id="PF07690">
    <property type="entry name" value="MFS_1"/>
    <property type="match status" value="1"/>
</dbReference>
<feature type="transmembrane region" description="Helical" evidence="6">
    <location>
        <begin position="342"/>
        <end position="364"/>
    </location>
</feature>
<feature type="transmembrane region" description="Helical" evidence="6">
    <location>
        <begin position="277"/>
        <end position="296"/>
    </location>
</feature>
<feature type="transmembrane region" description="Helical" evidence="6">
    <location>
        <begin position="161"/>
        <end position="184"/>
    </location>
</feature>
<feature type="transmembrane region" description="Helical" evidence="6">
    <location>
        <begin position="47"/>
        <end position="67"/>
    </location>
</feature>
<dbReference type="STRING" id="926571.NVIE_027400"/>
<dbReference type="HOGENOM" id="CLU_001265_10_11_2"/>
<keyword evidence="9" id="KW-1185">Reference proteome</keyword>
<evidence type="ECO:0000256" key="3">
    <source>
        <dbReference type="ARBA" id="ARBA00022692"/>
    </source>
</evidence>
<dbReference type="CDD" id="cd17330">
    <property type="entry name" value="MFS_SLC46_TetA_like"/>
    <property type="match status" value="1"/>
</dbReference>
<evidence type="ECO:0000313" key="9">
    <source>
        <dbReference type="Proteomes" id="UP000027093"/>
    </source>
</evidence>
<accession>A0A060HVF3</accession>
<evidence type="ECO:0000256" key="2">
    <source>
        <dbReference type="ARBA" id="ARBA00022448"/>
    </source>
</evidence>
<dbReference type="RefSeq" id="WP_084790843.1">
    <property type="nucleotide sequence ID" value="NZ_CP007536.1"/>
</dbReference>
<feature type="domain" description="Major facilitator superfamily (MFS) profile" evidence="7">
    <location>
        <begin position="13"/>
        <end position="394"/>
    </location>
</feature>
<evidence type="ECO:0000256" key="6">
    <source>
        <dbReference type="SAM" id="Phobius"/>
    </source>
</evidence>
<dbReference type="GeneID" id="74947980"/>
<feature type="transmembrane region" description="Helical" evidence="6">
    <location>
        <begin position="79"/>
        <end position="97"/>
    </location>
</feature>
<keyword evidence="4 6" id="KW-1133">Transmembrane helix</keyword>